<comment type="caution">
    <text evidence="1">The sequence shown here is derived from an EMBL/GenBank/DDBJ whole genome shotgun (WGS) entry which is preliminary data.</text>
</comment>
<sequence length="278" mass="29322">MAERRQNDSDIGNEPPVKMTQTESSMIDGTQSALASGASDELDAQQSALAPLLGLSNVGSSLSSSQVITSNHQILSPSNGSNRTTDSSSNTYETTTQVIVTHGTDIGAFATTNAGQQSTRSDGLHRSSYVPASGIESLLRASNHMQNPGLVDNRPKGFVGVSSSHPGVERFVSNAAHQPHLSVTDAVNGLQSISTGLIYSNVPFNNAALYNMSAPHLRSNCKAKAGCDRCDRRHHSLLHFIPKERDNKKPRDPLTNPTAAGGTSGDIIVIQPEGGPRA</sequence>
<keyword evidence="2" id="KW-1185">Reference proteome</keyword>
<gene>
    <name evidence="1" type="ORF">QAD02_008112</name>
</gene>
<accession>A0ACC2N9W4</accession>
<proteinExistence type="predicted"/>
<evidence type="ECO:0000313" key="1">
    <source>
        <dbReference type="EMBL" id="KAJ8666450.1"/>
    </source>
</evidence>
<organism evidence="1 2">
    <name type="scientific">Eretmocerus hayati</name>
    <dbReference type="NCBI Taxonomy" id="131215"/>
    <lineage>
        <taxon>Eukaryota</taxon>
        <taxon>Metazoa</taxon>
        <taxon>Ecdysozoa</taxon>
        <taxon>Arthropoda</taxon>
        <taxon>Hexapoda</taxon>
        <taxon>Insecta</taxon>
        <taxon>Pterygota</taxon>
        <taxon>Neoptera</taxon>
        <taxon>Endopterygota</taxon>
        <taxon>Hymenoptera</taxon>
        <taxon>Apocrita</taxon>
        <taxon>Proctotrupomorpha</taxon>
        <taxon>Chalcidoidea</taxon>
        <taxon>Aphelinidae</taxon>
        <taxon>Aphelininae</taxon>
        <taxon>Eretmocerus</taxon>
    </lineage>
</organism>
<dbReference type="Proteomes" id="UP001239111">
    <property type="component" value="Chromosome 4"/>
</dbReference>
<name>A0ACC2N9W4_9HYME</name>
<evidence type="ECO:0000313" key="2">
    <source>
        <dbReference type="Proteomes" id="UP001239111"/>
    </source>
</evidence>
<dbReference type="EMBL" id="CM056744">
    <property type="protein sequence ID" value="KAJ8666450.1"/>
    <property type="molecule type" value="Genomic_DNA"/>
</dbReference>
<reference evidence="1" key="1">
    <citation type="submission" date="2023-04" db="EMBL/GenBank/DDBJ databases">
        <title>A chromosome-level genome assembly of the parasitoid wasp Eretmocerus hayati.</title>
        <authorList>
            <person name="Zhong Y."/>
            <person name="Liu S."/>
            <person name="Liu Y."/>
        </authorList>
    </citation>
    <scope>NUCLEOTIDE SEQUENCE</scope>
    <source>
        <strain evidence="1">ZJU_SS_LIU_2023</strain>
    </source>
</reference>
<protein>
    <submittedName>
        <fullName evidence="1">Uncharacterized protein</fullName>
    </submittedName>
</protein>